<dbReference type="AlphaFoldDB" id="A0A518EKD0"/>
<feature type="chain" id="PRO_5022236596" description="FG-GAP repeat protein" evidence="1">
    <location>
        <begin position="32"/>
        <end position="548"/>
    </location>
</feature>
<keyword evidence="1" id="KW-0732">Signal</keyword>
<evidence type="ECO:0008006" key="4">
    <source>
        <dbReference type="Google" id="ProtNLM"/>
    </source>
</evidence>
<sequence precursor="true">MRPMEPHYLPRRVTALGSLILALAATSTAAAAPQADLDLLAVSGEVLPGTATTLVGIGDLQSGADGGWVARAVIDTPTSSGESAILGDLSSDASHGPSVLRRPTLVAGFSQTKLGSPDFQGGQIGYLASEDTAILTRYQGAFIGDQLIARQGDAIGTTGRQWGTFGRIVLRPGGRIYLRGGSTQGGLLYAQHSETVLVSVGDPVATMAGPITNVGRFDISPNGEHWAAVVTAGPGNDAILVDGAVLMVGGAPVIERRAISATLGLGTGEWLELLSLDVDNDGRVTFQATTNTPIGGAPTIRGDRVIQLEVGPSEAPHYQDSLPGSLAVFVSGTDLVLEDQVIASASATFDADGDGQADAGYAIATSTVGSPDWQVVSVSEVLVGTVFVTVPGLSGGRQGLVRLQRRLEGDVTCAGVPNSTGRASSLTSFGRSGANSNDLTLYCVDLPDGCTAYAIGSRQSGSAPNPGGSTGNLCLGGAIGRFLPQMFTVDQAGRGTVELDLLALPQPMGAVAATAGDIWFFQVWHRDLCSGPTATSNFSNAISVQLTN</sequence>
<name>A0A518EKD0_9BACT</name>
<dbReference type="Proteomes" id="UP000320390">
    <property type="component" value="Chromosome"/>
</dbReference>
<reference evidence="2 3" key="1">
    <citation type="submission" date="2019-02" db="EMBL/GenBank/DDBJ databases">
        <title>Deep-cultivation of Planctomycetes and their phenomic and genomic characterization uncovers novel biology.</title>
        <authorList>
            <person name="Wiegand S."/>
            <person name="Jogler M."/>
            <person name="Boedeker C."/>
            <person name="Pinto D."/>
            <person name="Vollmers J."/>
            <person name="Rivas-Marin E."/>
            <person name="Kohn T."/>
            <person name="Peeters S.H."/>
            <person name="Heuer A."/>
            <person name="Rast P."/>
            <person name="Oberbeckmann S."/>
            <person name="Bunk B."/>
            <person name="Jeske O."/>
            <person name="Meyerdierks A."/>
            <person name="Storesund J.E."/>
            <person name="Kallscheuer N."/>
            <person name="Luecker S."/>
            <person name="Lage O.M."/>
            <person name="Pohl T."/>
            <person name="Merkel B.J."/>
            <person name="Hornburger P."/>
            <person name="Mueller R.-W."/>
            <person name="Bruemmer F."/>
            <person name="Labrenz M."/>
            <person name="Spormann A.M."/>
            <person name="Op den Camp H."/>
            <person name="Overmann J."/>
            <person name="Amann R."/>
            <person name="Jetten M.S.M."/>
            <person name="Mascher T."/>
            <person name="Medema M.H."/>
            <person name="Devos D.P."/>
            <person name="Kaster A.-K."/>
            <person name="Ovreas L."/>
            <person name="Rohde M."/>
            <person name="Galperin M.Y."/>
            <person name="Jogler C."/>
        </authorList>
    </citation>
    <scope>NUCLEOTIDE SEQUENCE [LARGE SCALE GENOMIC DNA]</scope>
    <source>
        <strain evidence="2 3">Poly30</strain>
    </source>
</reference>
<dbReference type="EMBL" id="CP036434">
    <property type="protein sequence ID" value="QDV04545.1"/>
    <property type="molecule type" value="Genomic_DNA"/>
</dbReference>
<proteinExistence type="predicted"/>
<gene>
    <name evidence="2" type="ORF">Poly30_00360</name>
</gene>
<protein>
    <recommendedName>
        <fullName evidence="4">FG-GAP repeat protein</fullName>
    </recommendedName>
</protein>
<feature type="signal peptide" evidence="1">
    <location>
        <begin position="1"/>
        <end position="31"/>
    </location>
</feature>
<evidence type="ECO:0000256" key="1">
    <source>
        <dbReference type="SAM" id="SignalP"/>
    </source>
</evidence>
<organism evidence="2 3">
    <name type="scientific">Saltatorellus ferox</name>
    <dbReference type="NCBI Taxonomy" id="2528018"/>
    <lineage>
        <taxon>Bacteria</taxon>
        <taxon>Pseudomonadati</taxon>
        <taxon>Planctomycetota</taxon>
        <taxon>Planctomycetia</taxon>
        <taxon>Planctomycetia incertae sedis</taxon>
        <taxon>Saltatorellus</taxon>
    </lineage>
</organism>
<evidence type="ECO:0000313" key="2">
    <source>
        <dbReference type="EMBL" id="QDV04545.1"/>
    </source>
</evidence>
<accession>A0A518EKD0</accession>
<evidence type="ECO:0000313" key="3">
    <source>
        <dbReference type="Proteomes" id="UP000320390"/>
    </source>
</evidence>
<keyword evidence="3" id="KW-1185">Reference proteome</keyword>